<proteinExistence type="predicted"/>
<dbReference type="AlphaFoldDB" id="A0A820JDU4"/>
<feature type="region of interest" description="Disordered" evidence="1">
    <location>
        <begin position="107"/>
        <end position="138"/>
    </location>
</feature>
<name>A0A820JDU4_9BILA</name>
<sequence length="138" mass="15678">MLQLYQLDDSMLAIYSILSIGIPYRDPVEEFLAGKQENDQFSALPGAYKVQMLNALKNLCDLNSHDFIIKPRTSFIFTGEDDEDIQNEINENNNRINDKININCEPDLNVNTKSESIDENDEEHLSQNEHVGINSAST</sequence>
<dbReference type="EMBL" id="CAJOBB010016186">
    <property type="protein sequence ID" value="CAF4325357.1"/>
    <property type="molecule type" value="Genomic_DNA"/>
</dbReference>
<evidence type="ECO:0000256" key="1">
    <source>
        <dbReference type="SAM" id="MobiDB-lite"/>
    </source>
</evidence>
<reference evidence="2" key="1">
    <citation type="submission" date="2021-02" db="EMBL/GenBank/DDBJ databases">
        <authorList>
            <person name="Nowell W R."/>
        </authorList>
    </citation>
    <scope>NUCLEOTIDE SEQUENCE</scope>
</reference>
<organism evidence="2 3">
    <name type="scientific">Adineta steineri</name>
    <dbReference type="NCBI Taxonomy" id="433720"/>
    <lineage>
        <taxon>Eukaryota</taxon>
        <taxon>Metazoa</taxon>
        <taxon>Spiralia</taxon>
        <taxon>Gnathifera</taxon>
        <taxon>Rotifera</taxon>
        <taxon>Eurotatoria</taxon>
        <taxon>Bdelloidea</taxon>
        <taxon>Adinetida</taxon>
        <taxon>Adinetidae</taxon>
        <taxon>Adineta</taxon>
    </lineage>
</organism>
<gene>
    <name evidence="2" type="ORF">KXQ929_LOCUS46861</name>
</gene>
<dbReference type="Proteomes" id="UP000663868">
    <property type="component" value="Unassembled WGS sequence"/>
</dbReference>
<evidence type="ECO:0000313" key="3">
    <source>
        <dbReference type="Proteomes" id="UP000663868"/>
    </source>
</evidence>
<evidence type="ECO:0000313" key="2">
    <source>
        <dbReference type="EMBL" id="CAF4325357.1"/>
    </source>
</evidence>
<protein>
    <submittedName>
        <fullName evidence="2">Uncharacterized protein</fullName>
    </submittedName>
</protein>
<accession>A0A820JDU4</accession>
<comment type="caution">
    <text evidence="2">The sequence shown here is derived from an EMBL/GenBank/DDBJ whole genome shotgun (WGS) entry which is preliminary data.</text>
</comment>